<keyword evidence="3" id="KW-1185">Reference proteome</keyword>
<proteinExistence type="predicted"/>
<comment type="caution">
    <text evidence="2">The sequence shown here is derived from an EMBL/GenBank/DDBJ whole genome shotgun (WGS) entry which is preliminary data.</text>
</comment>
<feature type="compositionally biased region" description="Basic and acidic residues" evidence="1">
    <location>
        <begin position="250"/>
        <end position="297"/>
    </location>
</feature>
<feature type="region of interest" description="Disordered" evidence="1">
    <location>
        <begin position="434"/>
        <end position="648"/>
    </location>
</feature>
<name>A0AA36IED7_9DINO</name>
<protein>
    <submittedName>
        <fullName evidence="2">Uncharacterized protein</fullName>
    </submittedName>
</protein>
<feature type="region of interest" description="Disordered" evidence="1">
    <location>
        <begin position="373"/>
        <end position="393"/>
    </location>
</feature>
<feature type="compositionally biased region" description="Basic residues" evidence="1">
    <location>
        <begin position="638"/>
        <end position="648"/>
    </location>
</feature>
<dbReference type="Proteomes" id="UP001178507">
    <property type="component" value="Unassembled WGS sequence"/>
</dbReference>
<dbReference type="EMBL" id="CAUJNA010001280">
    <property type="protein sequence ID" value="CAJ1385777.1"/>
    <property type="molecule type" value="Genomic_DNA"/>
</dbReference>
<evidence type="ECO:0000313" key="2">
    <source>
        <dbReference type="EMBL" id="CAJ1385777.1"/>
    </source>
</evidence>
<sequence length="648" mass="71103">MAGPEVLDWQSKCGWKKPEPLQPKKAAAPQWHEHRAEPAPGAEIVPKASRVTLPVFVPNRPSAEDIDNWDDGDDEAFAGEVVSNSNNADEWWSSSIPDWWQKDAAAKAVPKTPPERPGWTETWTRPESAVDSWAGGAQVQEPEGWWPTAASQDVRPDGHVVVPPWRADSPEERPPGYYDVLQTARPKSKPKVVPALLAPPAKEAMPCEAKPVLPKCKGEPEKARPVTAKPPSPGGQAPAKGLEPPHTPRKPPEKVQKILEKPPVKAPEKFLQKPPEKAFEKPPEKPAEKPVETEEPKQASLIIDIDEGEVKATAKEPARKVRPLPKPVAVSSAINLEDADNGKLNSGKAVPLAKSPVELKPVPAAMKAPPAAALPATPAASPAKRPSRVLPKPKVVEEKAAVDAAVSKPPFFDWVLLAKIDSILLGSESNFFVNREEDGSRIPGSKSELYESSGSEEEEEEEEDDMHESEESDEESDAVVDPVKILDEAGGPEQDDLEEEEEEEEEEDVEDDQERRVEEAAAAATTRPKAKAGRAPSGPPPPKVPPKPPPPPRREGREAKPPAQEDVPVTLVPAAERREDSGHEEEEDFNDEEMMATFAAKLQEPLEARPEGRGRSRAPTSRPEPRRSRSRRPGERRRPCRARRRKWK</sequence>
<feature type="compositionally biased region" description="Low complexity" evidence="1">
    <location>
        <begin position="373"/>
        <end position="383"/>
    </location>
</feature>
<feature type="compositionally biased region" description="Pro residues" evidence="1">
    <location>
        <begin position="537"/>
        <end position="551"/>
    </location>
</feature>
<reference evidence="2" key="1">
    <citation type="submission" date="2023-08" db="EMBL/GenBank/DDBJ databases">
        <authorList>
            <person name="Chen Y."/>
            <person name="Shah S."/>
            <person name="Dougan E. K."/>
            <person name="Thang M."/>
            <person name="Chan C."/>
        </authorList>
    </citation>
    <scope>NUCLEOTIDE SEQUENCE</scope>
</reference>
<feature type="region of interest" description="Disordered" evidence="1">
    <location>
        <begin position="1"/>
        <end position="45"/>
    </location>
</feature>
<evidence type="ECO:0000256" key="1">
    <source>
        <dbReference type="SAM" id="MobiDB-lite"/>
    </source>
</evidence>
<feature type="compositionally biased region" description="Acidic residues" evidence="1">
    <location>
        <begin position="493"/>
        <end position="512"/>
    </location>
</feature>
<accession>A0AA36IED7</accession>
<gene>
    <name evidence="2" type="ORF">EVOR1521_LOCUS12314</name>
</gene>
<feature type="compositionally biased region" description="Basic and acidic residues" evidence="1">
    <location>
        <begin position="623"/>
        <end position="637"/>
    </location>
</feature>
<organism evidence="2 3">
    <name type="scientific">Effrenium voratum</name>
    <dbReference type="NCBI Taxonomy" id="2562239"/>
    <lineage>
        <taxon>Eukaryota</taxon>
        <taxon>Sar</taxon>
        <taxon>Alveolata</taxon>
        <taxon>Dinophyceae</taxon>
        <taxon>Suessiales</taxon>
        <taxon>Symbiodiniaceae</taxon>
        <taxon>Effrenium</taxon>
    </lineage>
</organism>
<feature type="compositionally biased region" description="Basic and acidic residues" evidence="1">
    <location>
        <begin position="308"/>
        <end position="319"/>
    </location>
</feature>
<feature type="compositionally biased region" description="Acidic residues" evidence="1">
    <location>
        <begin position="454"/>
        <end position="478"/>
    </location>
</feature>
<dbReference type="AlphaFoldDB" id="A0AA36IED7"/>
<feature type="compositionally biased region" description="Basic and acidic residues" evidence="1">
    <location>
        <begin position="604"/>
        <end position="614"/>
    </location>
</feature>
<feature type="region of interest" description="Disordered" evidence="1">
    <location>
        <begin position="104"/>
        <end position="326"/>
    </location>
</feature>
<evidence type="ECO:0000313" key="3">
    <source>
        <dbReference type="Proteomes" id="UP001178507"/>
    </source>
</evidence>
<feature type="compositionally biased region" description="Acidic residues" evidence="1">
    <location>
        <begin position="582"/>
        <end position="594"/>
    </location>
</feature>
<feature type="compositionally biased region" description="Low complexity" evidence="1">
    <location>
        <begin position="191"/>
        <end position="202"/>
    </location>
</feature>